<dbReference type="Gene3D" id="3.40.50.410">
    <property type="entry name" value="von Willebrand factor, type A domain"/>
    <property type="match status" value="2"/>
</dbReference>
<dbReference type="InterPro" id="IPR036465">
    <property type="entry name" value="vWFA_dom_sf"/>
</dbReference>
<evidence type="ECO:0000313" key="2">
    <source>
        <dbReference type="EMBL" id="USA62124.1"/>
    </source>
</evidence>
<proteinExistence type="predicted"/>
<gene>
    <name evidence="2" type="ORF">NCF85_03855</name>
</gene>
<dbReference type="PROSITE" id="PS50234">
    <property type="entry name" value="VWFA"/>
    <property type="match status" value="1"/>
</dbReference>
<dbReference type="RefSeq" id="WP_301642584.1">
    <property type="nucleotide sequence ID" value="NZ_CP098494.1"/>
</dbReference>
<evidence type="ECO:0000313" key="3">
    <source>
        <dbReference type="Proteomes" id="UP001056619"/>
    </source>
</evidence>
<dbReference type="InterPro" id="IPR028087">
    <property type="entry name" value="Tad_N"/>
</dbReference>
<evidence type="ECO:0000259" key="1">
    <source>
        <dbReference type="PROSITE" id="PS50234"/>
    </source>
</evidence>
<name>A0ABY4U7Q1_9SPHN</name>
<reference evidence="2 3" key="1">
    <citation type="submission" date="2022-06" db="EMBL/GenBank/DDBJ databases">
        <authorList>
            <person name="Liu G."/>
        </authorList>
    </citation>
    <scope>NUCLEOTIDE SEQUENCE [LARGE SCALE GENOMIC DNA]</scope>
    <source>
        <strain evidence="2 3">E4</strain>
    </source>
</reference>
<feature type="domain" description="VWFA" evidence="1">
    <location>
        <begin position="144"/>
        <end position="217"/>
    </location>
</feature>
<dbReference type="SUPFAM" id="SSF53300">
    <property type="entry name" value="vWA-like"/>
    <property type="match status" value="1"/>
</dbReference>
<organism evidence="2 3">
    <name type="scientific">Qipengyuania citrea</name>
    <dbReference type="NCBI Taxonomy" id="225971"/>
    <lineage>
        <taxon>Bacteria</taxon>
        <taxon>Pseudomonadati</taxon>
        <taxon>Pseudomonadota</taxon>
        <taxon>Alphaproteobacteria</taxon>
        <taxon>Sphingomonadales</taxon>
        <taxon>Erythrobacteraceae</taxon>
        <taxon>Qipengyuania</taxon>
    </lineage>
</organism>
<accession>A0ABY4U7Q1</accession>
<keyword evidence="3" id="KW-1185">Reference proteome</keyword>
<dbReference type="Pfam" id="PF13400">
    <property type="entry name" value="Tad"/>
    <property type="match status" value="1"/>
</dbReference>
<dbReference type="InterPro" id="IPR002035">
    <property type="entry name" value="VWF_A"/>
</dbReference>
<dbReference type="Proteomes" id="UP001056619">
    <property type="component" value="Chromosome"/>
</dbReference>
<dbReference type="EMBL" id="CP098494">
    <property type="protein sequence ID" value="USA62124.1"/>
    <property type="molecule type" value="Genomic_DNA"/>
</dbReference>
<protein>
    <submittedName>
        <fullName evidence="2">Pilus assembly protein TadG-related protein</fullName>
    </submittedName>
</protein>
<sequence>MIRTLRNLLTDTKGNTLAIFAAALVPLVAMIGSGLDLSFAYMARAKLQNACDAAVLAGRQSMDGNFWKEANEAEARKFFNFNFPNGTMGAQSVDFTVGKDPEDNAQILGVAKANIPTALMHIFGFDHIPLEANCDAKRDLGHNDVVLVLDVTGSMANAPSSGGGTKIARLQQGALGLYRALMNEENGSITRFGIVPYSHTVNVGASLADSDIRNESDYVGQWQYAMWTRGSGWASYYAARKPSSGWADDDHYIDNGSYYYAPRWRDRYGSDRGYVQATDSTWGSKSNFRSSGGCIEERPSYGNAADPIAIKTSITLNDVDMRASGDTQPELQFGRYDPNIQNRENQTGCPSPAIRLRQFASESSFKNDGVLKATANVTGGTYHDVGMLWGLRFISQTGFFNNTSKIDDVAVDQHIVFMTDGMLDTDKGDGSHNLYTAHGLEFFQDRTKGTGTNRAAHIERFRSACNLAKSMGVTVWVIALDVTDTDDVRPCATTASHFYTSDGSDLEEIFENIGRGIGNLRLTR</sequence>